<evidence type="ECO:0000256" key="3">
    <source>
        <dbReference type="ARBA" id="ARBA00022692"/>
    </source>
</evidence>
<reference evidence="8" key="1">
    <citation type="journal article" date="2007" name="Plant Cell">
        <title>Dothideomycete-plant interactions illuminated by genome sequencing and EST analysis of the wheat pathogen Stagonospora nodorum.</title>
        <authorList>
            <person name="Hane J.K."/>
            <person name="Lowe R.G."/>
            <person name="Solomon P.S."/>
            <person name="Tan K.C."/>
            <person name="Schoch C.L."/>
            <person name="Spatafora J.W."/>
            <person name="Crous P.W."/>
            <person name="Kodira C."/>
            <person name="Birren B.W."/>
            <person name="Galagan J.E."/>
            <person name="Torriani S.F."/>
            <person name="McDonald B.A."/>
            <person name="Oliver R.P."/>
        </authorList>
    </citation>
    <scope>NUCLEOTIDE SEQUENCE [LARGE SCALE GENOMIC DNA]</scope>
    <source>
        <strain evidence="8">SN15 / ATCC MYA-4574 / FGSC 10173</strain>
    </source>
</reference>
<dbReference type="Gene3D" id="1.10.4160.10">
    <property type="entry name" value="Hydantoin permease"/>
    <property type="match status" value="1"/>
</dbReference>
<evidence type="ECO:0000256" key="5">
    <source>
        <dbReference type="ARBA" id="ARBA00023136"/>
    </source>
</evidence>
<comment type="similarity">
    <text evidence="2">Belongs to the purine-cytosine permease (2.A.39) family.</text>
</comment>
<dbReference type="GO" id="GO:0022857">
    <property type="term" value="F:transmembrane transporter activity"/>
    <property type="evidence" value="ECO:0007669"/>
    <property type="project" value="InterPro"/>
</dbReference>
<evidence type="ECO:0008006" key="9">
    <source>
        <dbReference type="Google" id="ProtNLM"/>
    </source>
</evidence>
<accession>Q0V054</accession>
<dbReference type="Proteomes" id="UP000001055">
    <property type="component" value="Unassembled WGS sequence"/>
</dbReference>
<sequence>MGKFDMASRHRMTAPFQSKDAFLNFVKAPQGNEGHATIGDTKWSNKDLEPTPEEHRTWTWYNLPLYWFSNKFSLVGWNTGASLVTIGLTWQQSFVSACIGSFLAAIVVVLMARPGVKYHIGFPVLARSVMGMYGSYFFVFIRAIVCIIWYGIQTFYAGNLLSVMLRCIFGNSWKNFGNTLPVRANVNSKQLLTFFMAWLLEFPFVSDNACRMNK</sequence>
<dbReference type="InParanoid" id="Q0V054"/>
<keyword evidence="3 6" id="KW-0812">Transmembrane</keyword>
<dbReference type="RefSeq" id="XP_001793209.1">
    <property type="nucleotide sequence ID" value="XM_001793157.1"/>
</dbReference>
<comment type="subcellular location">
    <subcellularLocation>
        <location evidence="1">Membrane</location>
        <topology evidence="1">Multi-pass membrane protein</topology>
    </subcellularLocation>
</comment>
<evidence type="ECO:0000256" key="6">
    <source>
        <dbReference type="SAM" id="Phobius"/>
    </source>
</evidence>
<evidence type="ECO:0000256" key="1">
    <source>
        <dbReference type="ARBA" id="ARBA00004141"/>
    </source>
</evidence>
<dbReference type="VEuPathDB" id="FungiDB:JI435_026100"/>
<organism evidence="7 8">
    <name type="scientific">Phaeosphaeria nodorum (strain SN15 / ATCC MYA-4574 / FGSC 10173)</name>
    <name type="common">Glume blotch fungus</name>
    <name type="synonym">Parastagonospora nodorum</name>
    <dbReference type="NCBI Taxonomy" id="321614"/>
    <lineage>
        <taxon>Eukaryota</taxon>
        <taxon>Fungi</taxon>
        <taxon>Dikarya</taxon>
        <taxon>Ascomycota</taxon>
        <taxon>Pezizomycotina</taxon>
        <taxon>Dothideomycetes</taxon>
        <taxon>Pleosporomycetidae</taxon>
        <taxon>Pleosporales</taxon>
        <taxon>Pleosporineae</taxon>
        <taxon>Phaeosphaeriaceae</taxon>
        <taxon>Parastagonospora</taxon>
    </lineage>
</organism>
<dbReference type="eggNOG" id="KOG2466">
    <property type="taxonomic scope" value="Eukaryota"/>
</dbReference>
<dbReference type="GeneID" id="5970066"/>
<dbReference type="GO" id="GO:0016020">
    <property type="term" value="C:membrane"/>
    <property type="evidence" value="ECO:0007669"/>
    <property type="project" value="UniProtKB-SubCell"/>
</dbReference>
<proteinExistence type="inferred from homology"/>
<dbReference type="Pfam" id="PF02133">
    <property type="entry name" value="Transp_cyt_pur"/>
    <property type="match status" value="1"/>
</dbReference>
<dbReference type="HOGENOM" id="CLU_1323631_0_0_1"/>
<dbReference type="EMBL" id="CH445328">
    <property type="protein sequence ID" value="EAT89341.1"/>
    <property type="molecule type" value="Genomic_DNA"/>
</dbReference>
<evidence type="ECO:0000313" key="8">
    <source>
        <dbReference type="Proteomes" id="UP000001055"/>
    </source>
</evidence>
<gene>
    <name evidence="7" type="ORF">SNOG_02610</name>
</gene>
<feature type="transmembrane region" description="Helical" evidence="6">
    <location>
        <begin position="94"/>
        <end position="112"/>
    </location>
</feature>
<keyword evidence="4 6" id="KW-1133">Transmembrane helix</keyword>
<evidence type="ECO:0000256" key="2">
    <source>
        <dbReference type="ARBA" id="ARBA00008974"/>
    </source>
</evidence>
<feature type="transmembrane region" description="Helical" evidence="6">
    <location>
        <begin position="133"/>
        <end position="152"/>
    </location>
</feature>
<dbReference type="OMA" id="DQHSHAG"/>
<dbReference type="AlphaFoldDB" id="Q0V054"/>
<keyword evidence="5 6" id="KW-0472">Membrane</keyword>
<dbReference type="KEGG" id="pno:SNOG_02610"/>
<name>Q0V054_PHANO</name>
<dbReference type="PANTHER" id="PTHR30618:SF0">
    <property type="entry name" value="PURINE-URACIL PERMEASE NCS1"/>
    <property type="match status" value="1"/>
</dbReference>
<protein>
    <recommendedName>
        <fullName evidence="9">Allantoin permease</fullName>
    </recommendedName>
</protein>
<dbReference type="InterPro" id="IPR001248">
    <property type="entry name" value="Pur-cyt_permease"/>
</dbReference>
<evidence type="ECO:0000313" key="7">
    <source>
        <dbReference type="EMBL" id="EAT89341.1"/>
    </source>
</evidence>
<dbReference type="STRING" id="321614.Q0V054"/>
<evidence type="ECO:0000256" key="4">
    <source>
        <dbReference type="ARBA" id="ARBA00022989"/>
    </source>
</evidence>
<dbReference type="InterPro" id="IPR045225">
    <property type="entry name" value="Uracil/uridine/allantoin_perm"/>
</dbReference>
<dbReference type="PANTHER" id="PTHR30618">
    <property type="entry name" value="NCS1 FAMILY PURINE/PYRIMIDINE TRANSPORTER"/>
    <property type="match status" value="1"/>
</dbReference>